<dbReference type="InterPro" id="IPR015890">
    <property type="entry name" value="Chorismate_C"/>
</dbReference>
<dbReference type="Pfam" id="PF00425">
    <property type="entry name" value="Chorismate_bind"/>
    <property type="match status" value="1"/>
</dbReference>
<comment type="caution">
    <text evidence="5">The sequence shown here is derived from an EMBL/GenBank/DDBJ whole genome shotgun (WGS) entry which is preliminary data.</text>
</comment>
<dbReference type="InterPro" id="IPR006805">
    <property type="entry name" value="Anth_synth_I_N"/>
</dbReference>
<dbReference type="SUPFAM" id="SSF56322">
    <property type="entry name" value="ADC synthase"/>
    <property type="match status" value="1"/>
</dbReference>
<organism evidence="5 6">
    <name type="scientific">Thiohalocapsa marina</name>
    <dbReference type="NCBI Taxonomy" id="424902"/>
    <lineage>
        <taxon>Bacteria</taxon>
        <taxon>Pseudomonadati</taxon>
        <taxon>Pseudomonadota</taxon>
        <taxon>Gammaproteobacteria</taxon>
        <taxon>Chromatiales</taxon>
        <taxon>Chromatiaceae</taxon>
        <taxon>Thiohalocapsa</taxon>
    </lineage>
</organism>
<keyword evidence="6" id="KW-1185">Reference proteome</keyword>
<dbReference type="Gene3D" id="3.60.120.10">
    <property type="entry name" value="Anthranilate synthase"/>
    <property type="match status" value="1"/>
</dbReference>
<dbReference type="NCBIfam" id="TIGR00553">
    <property type="entry name" value="pabB"/>
    <property type="match status" value="1"/>
</dbReference>
<protein>
    <recommendedName>
        <fullName evidence="1">aminodeoxychorismate synthase</fullName>
        <ecNumber evidence="1">2.6.1.85</ecNumber>
    </recommendedName>
</protein>
<name>A0A5M8FTY5_9GAMM</name>
<evidence type="ECO:0000313" key="6">
    <source>
        <dbReference type="Proteomes" id="UP000322981"/>
    </source>
</evidence>
<keyword evidence="5" id="KW-0032">Aminotransferase</keyword>
<dbReference type="InterPro" id="IPR019999">
    <property type="entry name" value="Anth_synth_I-like"/>
</dbReference>
<dbReference type="InterPro" id="IPR005801">
    <property type="entry name" value="ADC_synthase"/>
</dbReference>
<dbReference type="PRINTS" id="PR00095">
    <property type="entry name" value="ANTSNTHASEI"/>
</dbReference>
<reference evidence="5 6" key="1">
    <citation type="submission" date="2019-09" db="EMBL/GenBank/DDBJ databases">
        <title>Whole-genome sequence of the purple sulfur bacterium Thiohalocapsa marina DSM 19078.</title>
        <authorList>
            <person name="Kyndt J.A."/>
            <person name="Meyer T.E."/>
        </authorList>
    </citation>
    <scope>NUCLEOTIDE SEQUENCE [LARGE SCALE GENOMIC DNA]</scope>
    <source>
        <strain evidence="5 6">DSM 19078</strain>
    </source>
</reference>
<dbReference type="OrthoDB" id="9803598at2"/>
<dbReference type="Pfam" id="PF04715">
    <property type="entry name" value="Anth_synt_I_N"/>
    <property type="match status" value="1"/>
</dbReference>
<dbReference type="RefSeq" id="WP_150089778.1">
    <property type="nucleotide sequence ID" value="NZ_JBFUOH010000013.1"/>
</dbReference>
<dbReference type="InterPro" id="IPR005802">
    <property type="entry name" value="ADC_synth_comp_1"/>
</dbReference>
<feature type="domain" description="Chorismate-utilising enzyme C-terminal" evidence="3">
    <location>
        <begin position="203"/>
        <end position="456"/>
    </location>
</feature>
<sequence>MHDAIDLPYHPDSTALFEYIADRPWAAFLDSGWPLCEQGRYDILTANPRRTLVCRGGQTEIRDAAGTQMSREDPFALLRHALGQHLNAQPGAAAEPIPGIPFRGGALGWFGYDLARRIETLPTLALDAEQLPEMAVGLYDWALVVDHRQARSRLVWSGPEMPAALPRLAALFREQIREQIRQPAPPQQRAFQALAKPQANLTRAAYGAAFARIQRYIRNGDCYQVNLAQRFAAPVQGDTWEAYRRLRRLSPAPFSAYLRTPYGRVLSASPERFLQLHNGDVTTRPIKGTRPRGADAAADAALARALADSPKDRAENLMIVDLLRNDIGRVCEIGSVHTPELFAVERFATVHHLVSTIRGRLRPGEDSASLLRACFPGGSITGAPKIRAMQIIEELEPHRRGIYCGAIGYLGVDGNMDTNIAIRTLVESDEVMRCWAGGGIVADSEVEAEYQETLDKAAAMLTLLGA</sequence>
<gene>
    <name evidence="5" type="primary">pabB</name>
    <name evidence="5" type="ORF">F2Q65_01670</name>
</gene>
<dbReference type="GO" id="GO:0046820">
    <property type="term" value="F:4-amino-4-deoxychorismate synthase activity"/>
    <property type="evidence" value="ECO:0007669"/>
    <property type="project" value="UniProtKB-EC"/>
</dbReference>
<dbReference type="AlphaFoldDB" id="A0A5M8FTY5"/>
<evidence type="ECO:0000256" key="2">
    <source>
        <dbReference type="ARBA" id="ARBA00022679"/>
    </source>
</evidence>
<keyword evidence="2 5" id="KW-0808">Transferase</keyword>
<accession>A0A5M8FTY5</accession>
<dbReference type="GO" id="GO:0000162">
    <property type="term" value="P:L-tryptophan biosynthetic process"/>
    <property type="evidence" value="ECO:0007669"/>
    <property type="project" value="TreeGrafter"/>
</dbReference>
<evidence type="ECO:0000259" key="4">
    <source>
        <dbReference type="Pfam" id="PF04715"/>
    </source>
</evidence>
<evidence type="ECO:0000313" key="5">
    <source>
        <dbReference type="EMBL" id="KAA6187265.1"/>
    </source>
</evidence>
<dbReference type="EMBL" id="VWXX01000002">
    <property type="protein sequence ID" value="KAA6187265.1"/>
    <property type="molecule type" value="Genomic_DNA"/>
</dbReference>
<evidence type="ECO:0000256" key="1">
    <source>
        <dbReference type="ARBA" id="ARBA00013139"/>
    </source>
</evidence>
<dbReference type="GO" id="GO:0009396">
    <property type="term" value="P:folic acid-containing compound biosynthetic process"/>
    <property type="evidence" value="ECO:0007669"/>
    <property type="project" value="InterPro"/>
</dbReference>
<dbReference type="Proteomes" id="UP000322981">
    <property type="component" value="Unassembled WGS sequence"/>
</dbReference>
<feature type="domain" description="Anthranilate synthase component I N-terminal" evidence="4">
    <location>
        <begin position="14"/>
        <end position="151"/>
    </location>
</feature>
<evidence type="ECO:0000259" key="3">
    <source>
        <dbReference type="Pfam" id="PF00425"/>
    </source>
</evidence>
<dbReference type="EC" id="2.6.1.85" evidence="1"/>
<proteinExistence type="predicted"/>
<dbReference type="PANTHER" id="PTHR11236">
    <property type="entry name" value="AMINOBENZOATE/ANTHRANILATE SYNTHASE"/>
    <property type="match status" value="1"/>
</dbReference>
<dbReference type="PANTHER" id="PTHR11236:SF50">
    <property type="entry name" value="AMINODEOXYCHORISMATE SYNTHASE COMPONENT 1"/>
    <property type="match status" value="1"/>
</dbReference>